<accession>A0A6G0WH42</accession>
<sequence>MKANLTTIFATKTFEGLQWLLKVWSNLLPSTWMSRCRRECRTLALQFEAWDIVEVLTKDERSPAAKYDQDLIHATKLALLDAVEWLLTSTDVVVKCHHIVEASKCFRRDNLFSSLILERLLGEWLPTATDVDTKMDGLDLCINEAFKRGYLRAVQIIWSMAASKHDNDMESPAR</sequence>
<dbReference type="VEuPathDB" id="FungiDB:AeMF1_005314"/>
<gene>
    <name evidence="1" type="ORF">Ae201684_015281</name>
</gene>
<evidence type="ECO:0000313" key="2">
    <source>
        <dbReference type="Proteomes" id="UP000481153"/>
    </source>
</evidence>
<keyword evidence="2" id="KW-1185">Reference proteome</keyword>
<evidence type="ECO:0000313" key="1">
    <source>
        <dbReference type="EMBL" id="KAF0726467.1"/>
    </source>
</evidence>
<comment type="caution">
    <text evidence="1">The sequence shown here is derived from an EMBL/GenBank/DDBJ whole genome shotgun (WGS) entry which is preliminary data.</text>
</comment>
<reference evidence="1 2" key="1">
    <citation type="submission" date="2019-07" db="EMBL/GenBank/DDBJ databases">
        <title>Genomics analysis of Aphanomyces spp. identifies a new class of oomycete effector associated with host adaptation.</title>
        <authorList>
            <person name="Gaulin E."/>
        </authorList>
    </citation>
    <scope>NUCLEOTIDE SEQUENCE [LARGE SCALE GENOMIC DNA]</scope>
    <source>
        <strain evidence="1 2">ATCC 201684</strain>
    </source>
</reference>
<protein>
    <submittedName>
        <fullName evidence="1">Uncharacterized protein</fullName>
    </submittedName>
</protein>
<dbReference type="Proteomes" id="UP000481153">
    <property type="component" value="Unassembled WGS sequence"/>
</dbReference>
<organism evidence="1 2">
    <name type="scientific">Aphanomyces euteiches</name>
    <dbReference type="NCBI Taxonomy" id="100861"/>
    <lineage>
        <taxon>Eukaryota</taxon>
        <taxon>Sar</taxon>
        <taxon>Stramenopiles</taxon>
        <taxon>Oomycota</taxon>
        <taxon>Saprolegniomycetes</taxon>
        <taxon>Saprolegniales</taxon>
        <taxon>Verrucalvaceae</taxon>
        <taxon>Aphanomyces</taxon>
    </lineage>
</organism>
<name>A0A6G0WH42_9STRA</name>
<dbReference type="AlphaFoldDB" id="A0A6G0WH42"/>
<proteinExistence type="predicted"/>
<dbReference type="EMBL" id="VJMJ01000215">
    <property type="protein sequence ID" value="KAF0726467.1"/>
    <property type="molecule type" value="Genomic_DNA"/>
</dbReference>